<dbReference type="EMBL" id="LCBC01000008">
    <property type="protein sequence ID" value="KKS04197.1"/>
    <property type="molecule type" value="Genomic_DNA"/>
</dbReference>
<reference evidence="1 2" key="1">
    <citation type="journal article" date="2015" name="Nature">
        <title>rRNA introns, odd ribosomes, and small enigmatic genomes across a large radiation of phyla.</title>
        <authorList>
            <person name="Brown C.T."/>
            <person name="Hug L.A."/>
            <person name="Thomas B.C."/>
            <person name="Sharon I."/>
            <person name="Castelle C.J."/>
            <person name="Singh A."/>
            <person name="Wilkins M.J."/>
            <person name="Williams K.H."/>
            <person name="Banfield J.F."/>
        </authorList>
    </citation>
    <scope>NUCLEOTIDE SEQUENCE [LARGE SCALE GENOMIC DNA]</scope>
</reference>
<dbReference type="AlphaFoldDB" id="A0A0G0VWZ0"/>
<dbReference type="Proteomes" id="UP000034493">
    <property type="component" value="Unassembled WGS sequence"/>
</dbReference>
<comment type="caution">
    <text evidence="1">The sequence shown here is derived from an EMBL/GenBank/DDBJ whole genome shotgun (WGS) entry which is preliminary data.</text>
</comment>
<evidence type="ECO:0008006" key="3">
    <source>
        <dbReference type="Google" id="ProtNLM"/>
    </source>
</evidence>
<dbReference type="Pfam" id="PF05258">
    <property type="entry name" value="DciA"/>
    <property type="match status" value="1"/>
</dbReference>
<dbReference type="InterPro" id="IPR007922">
    <property type="entry name" value="DciA-like"/>
</dbReference>
<proteinExistence type="predicted"/>
<sequence>MFKSVGTLLNSPQLGTRKRTFLALQVRAAARKALASLCSDLDPQIIESVRIASFDGRTLKVTAPSLVCAELQMRSDGLTKEINSVLGQKVVEKIRFRVG</sequence>
<evidence type="ECO:0000313" key="2">
    <source>
        <dbReference type="Proteomes" id="UP000034493"/>
    </source>
</evidence>
<gene>
    <name evidence="1" type="ORF">UU56_C0008G0004</name>
</gene>
<accession>A0A0G0VWZ0</accession>
<evidence type="ECO:0000313" key="1">
    <source>
        <dbReference type="EMBL" id="KKS04197.1"/>
    </source>
</evidence>
<name>A0A0G0VWZ0_9BACT</name>
<organism evidence="1 2">
    <name type="scientific">Candidatus Curtissbacteria bacterium GW2011_GWA2_41_24</name>
    <dbReference type="NCBI Taxonomy" id="1618411"/>
    <lineage>
        <taxon>Bacteria</taxon>
        <taxon>Candidatus Curtissiibacteriota</taxon>
    </lineage>
</organism>
<protein>
    <recommendedName>
        <fullName evidence="3">DUF721 domain-containing protein</fullName>
    </recommendedName>
</protein>